<protein>
    <submittedName>
        <fullName evidence="2">Phage terminase family protein</fullName>
    </submittedName>
</protein>
<dbReference type="RefSeq" id="WP_260104577.1">
    <property type="nucleotide sequence ID" value="NZ_JALXSQ010000041.1"/>
</dbReference>
<dbReference type="InterPro" id="IPR046461">
    <property type="entry name" value="TerL_ATPase"/>
</dbReference>
<keyword evidence="3" id="KW-1185">Reference proteome</keyword>
<dbReference type="EMBL" id="JALXSQ010000041">
    <property type="protein sequence ID" value="MCT2043404.1"/>
    <property type="molecule type" value="Genomic_DNA"/>
</dbReference>
<feature type="domain" description="Terminase large subunit-like ATPase" evidence="1">
    <location>
        <begin position="56"/>
        <end position="200"/>
    </location>
</feature>
<dbReference type="SUPFAM" id="SSF52540">
    <property type="entry name" value="P-loop containing nucleoside triphosphate hydrolases"/>
    <property type="match status" value="1"/>
</dbReference>
<evidence type="ECO:0000313" key="2">
    <source>
        <dbReference type="EMBL" id="MCT2043404.1"/>
    </source>
</evidence>
<dbReference type="Proteomes" id="UP001525379">
    <property type="component" value="Unassembled WGS sequence"/>
</dbReference>
<dbReference type="Gene3D" id="3.40.50.300">
    <property type="entry name" value="P-loop containing nucleotide triphosphate hydrolases"/>
    <property type="match status" value="1"/>
</dbReference>
<reference evidence="2 3" key="1">
    <citation type="submission" date="2022-04" db="EMBL/GenBank/DDBJ databases">
        <title>Human microbiome associated bacterial genomes.</title>
        <authorList>
            <person name="Sandstrom S."/>
            <person name="Salamzade R."/>
            <person name="Kalan L.R."/>
        </authorList>
    </citation>
    <scope>NUCLEOTIDE SEQUENCE [LARGE SCALE GENOMIC DNA]</scope>
    <source>
        <strain evidence="3">p3-SID1799</strain>
    </source>
</reference>
<gene>
    <name evidence="2" type="ORF">M3D15_08710</name>
</gene>
<dbReference type="Pfam" id="PF03354">
    <property type="entry name" value="TerL_ATPase"/>
    <property type="match status" value="1"/>
</dbReference>
<evidence type="ECO:0000259" key="1">
    <source>
        <dbReference type="Pfam" id="PF03354"/>
    </source>
</evidence>
<evidence type="ECO:0000313" key="3">
    <source>
        <dbReference type="Proteomes" id="UP001525379"/>
    </source>
</evidence>
<comment type="caution">
    <text evidence="2">The sequence shown here is derived from an EMBL/GenBank/DDBJ whole genome shotgun (WGS) entry which is preliminary data.</text>
</comment>
<organism evidence="2 3">
    <name type="scientific">Pseudoclavibacter albus</name>
    <dbReference type="NCBI Taxonomy" id="272241"/>
    <lineage>
        <taxon>Bacteria</taxon>
        <taxon>Bacillati</taxon>
        <taxon>Actinomycetota</taxon>
        <taxon>Actinomycetes</taxon>
        <taxon>Micrococcales</taxon>
        <taxon>Microbacteriaceae</taxon>
        <taxon>Pseudoclavibacter</taxon>
    </lineage>
</organism>
<sequence>MSARPAYATPRDPARRTDGARVARLAAALGKPLRPWQQQVVDVALERDDAGNLVYEIVLVTVPRQSGKTTLVGPVMLNACITNPGARMFYTAQTGKDGRERFKDLAKLISASPLAAVTRFRWSQGDTGLEIQPNRSEIKVFSPSEEAIHGETPPLVVLDEIFAYSEALGDALLEGAIIPAQMTLSGRRQVWMISTAGTAESRFMRKWVERGRAGDTPRMAYFEWSLPDGADPYDADELTRFHPAIGHGVTADDLLATGKGMSRAQWLRAFCNQWTEAANPLIDLDVWDSLHTDTPAPSRADVALAYEIDFDETAAAVIAAWRDPAGHPHIHTVHRAPGTAWLAPYIRELATTWRPRAIAADDGGPTRRVTAELVRDGLDIRALGARDASTAAAQLLAAARDRTLGHDGSKTLRLGIANAALQRSGDTQRFSRHQSQFSAGPIAAATALFAYDYAARPLPKPLVSF</sequence>
<proteinExistence type="predicted"/>
<dbReference type="InterPro" id="IPR027417">
    <property type="entry name" value="P-loop_NTPase"/>
</dbReference>
<name>A0ABT2HYL6_9MICO</name>
<accession>A0ABT2HYL6</accession>